<reference evidence="2 3" key="1">
    <citation type="submission" date="2017-05" db="EMBL/GenBank/DDBJ databases">
        <title>Acinetobacter populi ANC 5415 (= PBJ7), whole genome shotgun sequencing project.</title>
        <authorList>
            <person name="Nemec A."/>
            <person name="Radolfova-Krizova L."/>
        </authorList>
    </citation>
    <scope>NUCLEOTIDE SEQUENCE [LARGE SCALE GENOMIC DNA]</scope>
    <source>
        <strain evidence="2 3">PBJ7</strain>
    </source>
</reference>
<proteinExistence type="predicted"/>
<feature type="domain" description="Winged helix-turn-helix" evidence="1">
    <location>
        <begin position="6"/>
        <end position="63"/>
    </location>
</feature>
<dbReference type="GO" id="GO:0003677">
    <property type="term" value="F:DNA binding"/>
    <property type="evidence" value="ECO:0007669"/>
    <property type="project" value="UniProtKB-KW"/>
</dbReference>
<protein>
    <submittedName>
        <fullName evidence="2">DNA-binding protein</fullName>
    </submittedName>
</protein>
<dbReference type="RefSeq" id="WP_087619680.1">
    <property type="nucleotide sequence ID" value="NZ_NEXX01000001.1"/>
</dbReference>
<keyword evidence="3" id="KW-1185">Reference proteome</keyword>
<dbReference type="InterPro" id="IPR055245">
    <property type="entry name" value="HTH_proteobacteria"/>
</dbReference>
<dbReference type="Pfam" id="PF14090">
    <property type="entry name" value="HTH_39"/>
    <property type="match status" value="1"/>
</dbReference>
<dbReference type="AlphaFoldDB" id="A0A1Z9Z3I9"/>
<dbReference type="Proteomes" id="UP000196536">
    <property type="component" value="Unassembled WGS sequence"/>
</dbReference>
<organism evidence="2 3">
    <name type="scientific">Acinetobacter populi</name>
    <dbReference type="NCBI Taxonomy" id="1582270"/>
    <lineage>
        <taxon>Bacteria</taxon>
        <taxon>Pseudomonadati</taxon>
        <taxon>Pseudomonadota</taxon>
        <taxon>Gammaproteobacteria</taxon>
        <taxon>Moraxellales</taxon>
        <taxon>Moraxellaceae</taxon>
        <taxon>Acinetobacter</taxon>
    </lineage>
</organism>
<gene>
    <name evidence="2" type="ORF">CAP51_05320</name>
</gene>
<keyword evidence="2" id="KW-0238">DNA-binding</keyword>
<evidence type="ECO:0000259" key="1">
    <source>
        <dbReference type="Pfam" id="PF14090"/>
    </source>
</evidence>
<sequence length="71" mass="7943">MNTTHQQQILAHLKQGSTLSQAEAIDLYKCYRLSSVINRLRSIGHDIVTHDEPNQGSKGVHARYELKGVDA</sequence>
<accession>A0A1Z9Z3I9</accession>
<evidence type="ECO:0000313" key="3">
    <source>
        <dbReference type="Proteomes" id="UP000196536"/>
    </source>
</evidence>
<evidence type="ECO:0000313" key="2">
    <source>
        <dbReference type="EMBL" id="OUY09024.1"/>
    </source>
</evidence>
<dbReference type="EMBL" id="NEXX01000001">
    <property type="protein sequence ID" value="OUY09024.1"/>
    <property type="molecule type" value="Genomic_DNA"/>
</dbReference>
<name>A0A1Z9Z3I9_9GAMM</name>
<dbReference type="OrthoDB" id="8613885at2"/>
<comment type="caution">
    <text evidence="2">The sequence shown here is derived from an EMBL/GenBank/DDBJ whole genome shotgun (WGS) entry which is preliminary data.</text>
</comment>